<protein>
    <submittedName>
        <fullName evidence="2">Uncharacterized protein</fullName>
    </submittedName>
</protein>
<dbReference type="Proteomes" id="UP000016935">
    <property type="component" value="Unassembled WGS sequence"/>
</dbReference>
<evidence type="ECO:0000313" key="2">
    <source>
        <dbReference type="EMBL" id="EOA90041.1"/>
    </source>
</evidence>
<sequence length="52" mass="5609">MTRLVDCLLAKLTCSPPLSTRHNGLPPSLPRPAPPKHVKHAVQQSSFSQGAH</sequence>
<reference evidence="2 3" key="2">
    <citation type="journal article" date="2013" name="PLoS Genet.">
        <title>Comparative genome structure, secondary metabolite, and effector coding capacity across Cochliobolus pathogens.</title>
        <authorList>
            <person name="Condon B.J."/>
            <person name="Leng Y."/>
            <person name="Wu D."/>
            <person name="Bushley K.E."/>
            <person name="Ohm R.A."/>
            <person name="Otillar R."/>
            <person name="Martin J."/>
            <person name="Schackwitz W."/>
            <person name="Grimwood J."/>
            <person name="MohdZainudin N."/>
            <person name="Xue C."/>
            <person name="Wang R."/>
            <person name="Manning V.A."/>
            <person name="Dhillon B."/>
            <person name="Tu Z.J."/>
            <person name="Steffenson B.J."/>
            <person name="Salamov A."/>
            <person name="Sun H."/>
            <person name="Lowry S."/>
            <person name="LaButti K."/>
            <person name="Han J."/>
            <person name="Copeland A."/>
            <person name="Lindquist E."/>
            <person name="Barry K."/>
            <person name="Schmutz J."/>
            <person name="Baker S.E."/>
            <person name="Ciuffetti L.M."/>
            <person name="Grigoriev I.V."/>
            <person name="Zhong S."/>
            <person name="Turgeon B.G."/>
        </authorList>
    </citation>
    <scope>NUCLEOTIDE SEQUENCE [LARGE SCALE GENOMIC DNA]</scope>
    <source>
        <strain evidence="3">28A</strain>
    </source>
</reference>
<evidence type="ECO:0000313" key="3">
    <source>
        <dbReference type="Proteomes" id="UP000016935"/>
    </source>
</evidence>
<evidence type="ECO:0000256" key="1">
    <source>
        <dbReference type="SAM" id="MobiDB-lite"/>
    </source>
</evidence>
<organism evidence="2 3">
    <name type="scientific">Exserohilum turcicum (strain 28A)</name>
    <name type="common">Northern leaf blight fungus</name>
    <name type="synonym">Setosphaeria turcica</name>
    <dbReference type="NCBI Taxonomy" id="671987"/>
    <lineage>
        <taxon>Eukaryota</taxon>
        <taxon>Fungi</taxon>
        <taxon>Dikarya</taxon>
        <taxon>Ascomycota</taxon>
        <taxon>Pezizomycotina</taxon>
        <taxon>Dothideomycetes</taxon>
        <taxon>Pleosporomycetidae</taxon>
        <taxon>Pleosporales</taxon>
        <taxon>Pleosporineae</taxon>
        <taxon>Pleosporaceae</taxon>
        <taxon>Exserohilum</taxon>
    </lineage>
</organism>
<proteinExistence type="predicted"/>
<accession>R0IZT1</accession>
<dbReference type="RefSeq" id="XP_008021979.1">
    <property type="nucleotide sequence ID" value="XM_008023788.1"/>
</dbReference>
<dbReference type="HOGENOM" id="CLU_3088781_0_0_1"/>
<gene>
    <name evidence="2" type="ORF">SETTUDRAFT_167002</name>
</gene>
<dbReference type="GeneID" id="19400010"/>
<dbReference type="AlphaFoldDB" id="R0IZT1"/>
<feature type="compositionally biased region" description="Polar residues" evidence="1">
    <location>
        <begin position="42"/>
        <end position="52"/>
    </location>
</feature>
<feature type="region of interest" description="Disordered" evidence="1">
    <location>
        <begin position="17"/>
        <end position="52"/>
    </location>
</feature>
<reference evidence="2 3" key="1">
    <citation type="journal article" date="2012" name="PLoS Pathog.">
        <title>Diverse lifestyles and strategies of plant pathogenesis encoded in the genomes of eighteen Dothideomycetes fungi.</title>
        <authorList>
            <person name="Ohm R.A."/>
            <person name="Feau N."/>
            <person name="Henrissat B."/>
            <person name="Schoch C.L."/>
            <person name="Horwitz B.A."/>
            <person name="Barry K.W."/>
            <person name="Condon B.J."/>
            <person name="Copeland A.C."/>
            <person name="Dhillon B."/>
            <person name="Glaser F."/>
            <person name="Hesse C.N."/>
            <person name="Kosti I."/>
            <person name="LaButti K."/>
            <person name="Lindquist E.A."/>
            <person name="Lucas S."/>
            <person name="Salamov A.A."/>
            <person name="Bradshaw R.E."/>
            <person name="Ciuffetti L."/>
            <person name="Hamelin R.C."/>
            <person name="Kema G.H.J."/>
            <person name="Lawrence C."/>
            <person name="Scott J.A."/>
            <person name="Spatafora J.W."/>
            <person name="Turgeon B.G."/>
            <person name="de Wit P.J.G.M."/>
            <person name="Zhong S."/>
            <person name="Goodwin S.B."/>
            <person name="Grigoriev I.V."/>
        </authorList>
    </citation>
    <scope>NUCLEOTIDE SEQUENCE [LARGE SCALE GENOMIC DNA]</scope>
    <source>
        <strain evidence="3">28A</strain>
    </source>
</reference>
<dbReference type="EMBL" id="KB908493">
    <property type="protein sequence ID" value="EOA90041.1"/>
    <property type="molecule type" value="Genomic_DNA"/>
</dbReference>
<name>R0IZT1_EXST2</name>
<keyword evidence="3" id="KW-1185">Reference proteome</keyword>